<dbReference type="PANTHER" id="PTHR40469">
    <property type="entry name" value="SECRETED GLYCOSYL HYDROLASE"/>
    <property type="match status" value="1"/>
</dbReference>
<dbReference type="Pfam" id="PF06283">
    <property type="entry name" value="ThuA"/>
    <property type="match status" value="1"/>
</dbReference>
<name>A0ABN2NEX1_9PSEU</name>
<dbReference type="PANTHER" id="PTHR40469:SF2">
    <property type="entry name" value="GALACTOSE-BINDING DOMAIN-LIKE SUPERFAMILY PROTEIN"/>
    <property type="match status" value="1"/>
</dbReference>
<dbReference type="EMBL" id="BAAAQK010000022">
    <property type="protein sequence ID" value="GAA1866277.1"/>
    <property type="molecule type" value="Genomic_DNA"/>
</dbReference>
<dbReference type="InterPro" id="IPR029062">
    <property type="entry name" value="Class_I_gatase-like"/>
</dbReference>
<sequence>MRAVVLSGGLTHDFPATTGCLAELLAGEGLDVEVHTGTEGVDSALKALPGAALLVVNALRWTMTGEATPERYREQAAVEGASPSPAARDALAAHLAAGGSVLGMHTASICFDDWPGWGDVLGGQWIWGSSSHPPFGPRVEVVVTGTHELVDGIDDFGIVDEVYSELDMRPGTEGLLHATPPGVDLPAQPLLWAREHGGGRVVYDALGHQPESYAVPGHREIVRRAIRWTTNG</sequence>
<dbReference type="InterPro" id="IPR029010">
    <property type="entry name" value="ThuA-like"/>
</dbReference>
<evidence type="ECO:0000313" key="2">
    <source>
        <dbReference type="EMBL" id="GAA1866277.1"/>
    </source>
</evidence>
<dbReference type="SUPFAM" id="SSF52317">
    <property type="entry name" value="Class I glutamine amidotransferase-like"/>
    <property type="match status" value="1"/>
</dbReference>
<dbReference type="RefSeq" id="WP_344422759.1">
    <property type="nucleotide sequence ID" value="NZ_BAAAQK010000022.1"/>
</dbReference>
<comment type="caution">
    <text evidence="2">The sequence shown here is derived from an EMBL/GenBank/DDBJ whole genome shotgun (WGS) entry which is preliminary data.</text>
</comment>
<proteinExistence type="predicted"/>
<accession>A0ABN2NEX1</accession>
<reference evidence="2 3" key="1">
    <citation type="journal article" date="2019" name="Int. J. Syst. Evol. Microbiol.">
        <title>The Global Catalogue of Microorganisms (GCM) 10K type strain sequencing project: providing services to taxonomists for standard genome sequencing and annotation.</title>
        <authorList>
            <consortium name="The Broad Institute Genomics Platform"/>
            <consortium name="The Broad Institute Genome Sequencing Center for Infectious Disease"/>
            <person name="Wu L."/>
            <person name="Ma J."/>
        </authorList>
    </citation>
    <scope>NUCLEOTIDE SEQUENCE [LARGE SCALE GENOMIC DNA]</scope>
    <source>
        <strain evidence="2 3">JCM 16009</strain>
    </source>
</reference>
<evidence type="ECO:0000313" key="3">
    <source>
        <dbReference type="Proteomes" id="UP001500449"/>
    </source>
</evidence>
<keyword evidence="3" id="KW-1185">Reference proteome</keyword>
<organism evidence="2 3">
    <name type="scientific">Pseudonocardia ailaonensis</name>
    <dbReference type="NCBI Taxonomy" id="367279"/>
    <lineage>
        <taxon>Bacteria</taxon>
        <taxon>Bacillati</taxon>
        <taxon>Actinomycetota</taxon>
        <taxon>Actinomycetes</taxon>
        <taxon>Pseudonocardiales</taxon>
        <taxon>Pseudonocardiaceae</taxon>
        <taxon>Pseudonocardia</taxon>
    </lineage>
</organism>
<dbReference type="Gene3D" id="3.40.50.880">
    <property type="match status" value="1"/>
</dbReference>
<dbReference type="Proteomes" id="UP001500449">
    <property type="component" value="Unassembled WGS sequence"/>
</dbReference>
<gene>
    <name evidence="2" type="ORF">GCM10009836_53370</name>
</gene>
<evidence type="ECO:0000259" key="1">
    <source>
        <dbReference type="Pfam" id="PF06283"/>
    </source>
</evidence>
<protein>
    <recommendedName>
        <fullName evidence="1">ThuA-like domain-containing protein</fullName>
    </recommendedName>
</protein>
<feature type="domain" description="ThuA-like" evidence="1">
    <location>
        <begin position="2"/>
        <end position="229"/>
    </location>
</feature>